<keyword evidence="3" id="KW-1185">Reference proteome</keyword>
<evidence type="ECO:0000313" key="3">
    <source>
        <dbReference type="Proteomes" id="UP000198635"/>
    </source>
</evidence>
<evidence type="ECO:0000313" key="2">
    <source>
        <dbReference type="EMBL" id="SFK06861.1"/>
    </source>
</evidence>
<dbReference type="Gene3D" id="3.10.450.710">
    <property type="entry name" value="Tgt2/MlaC"/>
    <property type="match status" value="1"/>
</dbReference>
<dbReference type="InterPro" id="IPR042245">
    <property type="entry name" value="Tgt2/MlaC_sf"/>
</dbReference>
<dbReference type="Pfam" id="PF05494">
    <property type="entry name" value="MlaC"/>
    <property type="match status" value="1"/>
</dbReference>
<dbReference type="PANTHER" id="PTHR36573:SF1">
    <property type="entry name" value="INTERMEMBRANE PHOSPHOLIPID TRANSPORT SYSTEM BINDING PROTEIN MLAC"/>
    <property type="match status" value="1"/>
</dbReference>
<dbReference type="Proteomes" id="UP000198635">
    <property type="component" value="Unassembled WGS sequence"/>
</dbReference>
<protein>
    <submittedName>
        <fullName evidence="2">Phospholipid transport system substrate-binding protein</fullName>
    </submittedName>
</protein>
<name>A0A1I3WK58_9BACT</name>
<evidence type="ECO:0000256" key="1">
    <source>
        <dbReference type="SAM" id="SignalP"/>
    </source>
</evidence>
<dbReference type="InterPro" id="IPR008869">
    <property type="entry name" value="MlaC/ttg2D"/>
</dbReference>
<feature type="chain" id="PRO_5011543944" evidence="1">
    <location>
        <begin position="19"/>
        <end position="193"/>
    </location>
</feature>
<dbReference type="PANTHER" id="PTHR36573">
    <property type="entry name" value="INTERMEMBRANE PHOSPHOLIPID TRANSPORT SYSTEM BINDING PROTEIN MLAC"/>
    <property type="match status" value="1"/>
</dbReference>
<gene>
    <name evidence="2" type="ORF">SAMN04488082_11341</name>
</gene>
<dbReference type="RefSeq" id="WP_092376178.1">
    <property type="nucleotide sequence ID" value="NZ_FORX01000013.1"/>
</dbReference>
<dbReference type="STRING" id="52560.SAMN04488082_11341"/>
<feature type="signal peptide" evidence="1">
    <location>
        <begin position="1"/>
        <end position="18"/>
    </location>
</feature>
<proteinExistence type="predicted"/>
<keyword evidence="1" id="KW-0732">Signal</keyword>
<sequence length="193" mass="22603">MRILFLFLIMLLPAPAVSQDNPTSYIRANVDKVVNILTSPEYEAETNKTEQLRQIEAVVDNFFDAEELSKRSLGQYWRIFTPEQKQEFQPLFLKLIKQVYLKKSITYNDEVVNYNQEIIKSDTLAEVHTTVTSPDLNIPIIYYMIRKDVSWKVYDVSVENVSLIKNYRSQFRSILQNNSPDKLIATLRDKTNE</sequence>
<dbReference type="OrthoDB" id="9798905at2"/>
<organism evidence="2 3">
    <name type="scientific">Desulfomicrobium apsheronum</name>
    <dbReference type="NCBI Taxonomy" id="52560"/>
    <lineage>
        <taxon>Bacteria</taxon>
        <taxon>Pseudomonadati</taxon>
        <taxon>Thermodesulfobacteriota</taxon>
        <taxon>Desulfovibrionia</taxon>
        <taxon>Desulfovibrionales</taxon>
        <taxon>Desulfomicrobiaceae</taxon>
        <taxon>Desulfomicrobium</taxon>
    </lineage>
</organism>
<dbReference type="AlphaFoldDB" id="A0A1I3WK58"/>
<reference evidence="3" key="1">
    <citation type="submission" date="2016-10" db="EMBL/GenBank/DDBJ databases">
        <authorList>
            <person name="Varghese N."/>
            <person name="Submissions S."/>
        </authorList>
    </citation>
    <scope>NUCLEOTIDE SEQUENCE [LARGE SCALE GENOMIC DNA]</scope>
    <source>
        <strain evidence="3">DSM 5918</strain>
    </source>
</reference>
<dbReference type="EMBL" id="FORX01000013">
    <property type="protein sequence ID" value="SFK06861.1"/>
    <property type="molecule type" value="Genomic_DNA"/>
</dbReference>
<dbReference type="PIRSF" id="PIRSF004649">
    <property type="entry name" value="MlaC"/>
    <property type="match status" value="1"/>
</dbReference>
<accession>A0A1I3WK58</accession>